<evidence type="ECO:0000256" key="3">
    <source>
        <dbReference type="ARBA" id="ARBA00022723"/>
    </source>
</evidence>
<comment type="cofactor">
    <cofactor evidence="9">
        <name>Mg(2+)</name>
        <dbReference type="ChEBI" id="CHEBI:18420"/>
    </cofactor>
    <text evidence="9">Binds 1 Mg(2+) ion per subunit.</text>
</comment>
<dbReference type="PANTHER" id="PTHR20857">
    <property type="entry name" value="THIAMINE-PHOSPHATE PYROPHOSPHORYLASE"/>
    <property type="match status" value="1"/>
</dbReference>
<keyword evidence="5 9" id="KW-0784">Thiamine biosynthesis</keyword>
<evidence type="ECO:0000256" key="1">
    <source>
        <dbReference type="ARBA" id="ARBA00005165"/>
    </source>
</evidence>
<evidence type="ECO:0000256" key="11">
    <source>
        <dbReference type="RuleBase" id="RU004253"/>
    </source>
</evidence>
<dbReference type="InterPro" id="IPR036206">
    <property type="entry name" value="ThiamineP_synth_sf"/>
</dbReference>
<dbReference type="FunFam" id="3.20.20.70:FF:000096">
    <property type="entry name" value="Thiamine-phosphate synthase"/>
    <property type="match status" value="1"/>
</dbReference>
<comment type="similarity">
    <text evidence="9 10">Belongs to the thiamine-phosphate synthase family.</text>
</comment>
<name>A0A2D6M0Y2_9ARCH</name>
<dbReference type="GO" id="GO:0000287">
    <property type="term" value="F:magnesium ion binding"/>
    <property type="evidence" value="ECO:0007669"/>
    <property type="project" value="UniProtKB-UniRule"/>
</dbReference>
<dbReference type="GO" id="GO:0009229">
    <property type="term" value="P:thiamine diphosphate biosynthetic process"/>
    <property type="evidence" value="ECO:0007669"/>
    <property type="project" value="UniProtKB-UniRule"/>
</dbReference>
<dbReference type="Pfam" id="PF02581">
    <property type="entry name" value="TMP-TENI"/>
    <property type="match status" value="1"/>
</dbReference>
<evidence type="ECO:0000256" key="10">
    <source>
        <dbReference type="RuleBase" id="RU003826"/>
    </source>
</evidence>
<protein>
    <recommendedName>
        <fullName evidence="9">Thiamine-phosphate synthase</fullName>
        <shortName evidence="9">TP synthase</shortName>
        <shortName evidence="9">TPS</shortName>
        <ecNumber evidence="9">2.5.1.3</ecNumber>
    </recommendedName>
    <alternativeName>
        <fullName evidence="9">Thiamine-phosphate pyrophosphorylase</fullName>
        <shortName evidence="9">TMP pyrophosphorylase</shortName>
        <shortName evidence="9">TMP-PPase</shortName>
    </alternativeName>
</protein>
<evidence type="ECO:0000313" key="13">
    <source>
        <dbReference type="EMBL" id="MAG22077.1"/>
    </source>
</evidence>
<dbReference type="EMBL" id="NZBU01000007">
    <property type="protein sequence ID" value="MAG22077.1"/>
    <property type="molecule type" value="Genomic_DNA"/>
</dbReference>
<feature type="binding site" evidence="9">
    <location>
        <begin position="130"/>
        <end position="132"/>
    </location>
    <ligand>
        <name>2-[(2R,5Z)-2-carboxy-4-methylthiazol-5(2H)-ylidene]ethyl phosphate</name>
        <dbReference type="ChEBI" id="CHEBI:62899"/>
    </ligand>
</feature>
<evidence type="ECO:0000256" key="7">
    <source>
        <dbReference type="ARBA" id="ARBA00047851"/>
    </source>
</evidence>
<keyword evidence="3 9" id="KW-0479">Metal-binding</keyword>
<evidence type="ECO:0000313" key="14">
    <source>
        <dbReference type="Proteomes" id="UP000226592"/>
    </source>
</evidence>
<dbReference type="AlphaFoldDB" id="A0A2D6M0Y2"/>
<comment type="pathway">
    <text evidence="1 9 11">Cofactor biosynthesis; thiamine diphosphate biosynthesis; thiamine phosphate from 4-amino-2-methyl-5-diphosphomethylpyrimidine and 4-methyl-5-(2-phosphoethyl)-thiazole: step 1/1.</text>
</comment>
<feature type="binding site" evidence="9">
    <location>
        <position position="133"/>
    </location>
    <ligand>
        <name>4-amino-2-methyl-5-(diphosphooxymethyl)pyrimidine</name>
        <dbReference type="ChEBI" id="CHEBI:57841"/>
    </ligand>
</feature>
<dbReference type="GO" id="GO:0005737">
    <property type="term" value="C:cytoplasm"/>
    <property type="evidence" value="ECO:0007669"/>
    <property type="project" value="TreeGrafter"/>
</dbReference>
<evidence type="ECO:0000256" key="6">
    <source>
        <dbReference type="ARBA" id="ARBA00047334"/>
    </source>
</evidence>
<comment type="catalytic activity">
    <reaction evidence="7 9 10">
        <text>2-(2-carboxy-4-methylthiazol-5-yl)ethyl phosphate + 4-amino-2-methyl-5-(diphosphooxymethyl)pyrimidine + 2 H(+) = thiamine phosphate + CO2 + diphosphate</text>
        <dbReference type="Rhea" id="RHEA:47848"/>
        <dbReference type="ChEBI" id="CHEBI:15378"/>
        <dbReference type="ChEBI" id="CHEBI:16526"/>
        <dbReference type="ChEBI" id="CHEBI:33019"/>
        <dbReference type="ChEBI" id="CHEBI:37575"/>
        <dbReference type="ChEBI" id="CHEBI:57841"/>
        <dbReference type="ChEBI" id="CHEBI:62890"/>
        <dbReference type="EC" id="2.5.1.3"/>
    </reaction>
</comment>
<evidence type="ECO:0000256" key="5">
    <source>
        <dbReference type="ARBA" id="ARBA00022977"/>
    </source>
</evidence>
<evidence type="ECO:0000256" key="8">
    <source>
        <dbReference type="ARBA" id="ARBA00047883"/>
    </source>
</evidence>
<feature type="binding site" evidence="9">
    <location>
        <position position="161"/>
    </location>
    <ligand>
        <name>2-[(2R,5Z)-2-carboxy-4-methylthiazol-5(2H)-ylidene]ethyl phosphate</name>
        <dbReference type="ChEBI" id="CHEBI:62899"/>
    </ligand>
</feature>
<reference evidence="14" key="1">
    <citation type="submission" date="2017-09" db="EMBL/GenBank/DDBJ databases">
        <title>The Reconstruction of 2,631 Draft Metagenome-Assembled Genomes from the Global Oceans.</title>
        <authorList>
            <person name="Tully B.J."/>
            <person name="Graham E.D."/>
            <person name="Heidelberg J.F."/>
        </authorList>
    </citation>
    <scope>NUCLEOTIDE SEQUENCE [LARGE SCALE GENOMIC DNA]</scope>
</reference>
<feature type="binding site" evidence="9">
    <location>
        <position position="85"/>
    </location>
    <ligand>
        <name>Mg(2+)</name>
        <dbReference type="ChEBI" id="CHEBI:18420"/>
    </ligand>
</feature>
<feature type="domain" description="Thiamine phosphate synthase/TenI" evidence="12">
    <location>
        <begin position="4"/>
        <end position="184"/>
    </location>
</feature>
<sequence>MSGLYFITDQGLSKNGVFEDVKQVLNGGCRLVQYREKEKSAQEIITEAQAVMELCKQANATCIINNRVDVALAVDAHGVHLGQDDMPVTDAREILGKDKLIGVTVHNVEEALLAVEQGADHISVSPIFHTDTKKDAGKPAGIKLIKEIKPKVKVPIVAIGGIKQSNMLEVLSAGADAVAIISGILNSENVEEKTKEIVGIINDTT</sequence>
<accession>A0A2D6M0Y2</accession>
<comment type="catalytic activity">
    <reaction evidence="6 9 10">
        <text>4-methyl-5-(2-phosphooxyethyl)-thiazole + 4-amino-2-methyl-5-(diphosphooxymethyl)pyrimidine + H(+) = thiamine phosphate + diphosphate</text>
        <dbReference type="Rhea" id="RHEA:22328"/>
        <dbReference type="ChEBI" id="CHEBI:15378"/>
        <dbReference type="ChEBI" id="CHEBI:33019"/>
        <dbReference type="ChEBI" id="CHEBI:37575"/>
        <dbReference type="ChEBI" id="CHEBI:57841"/>
        <dbReference type="ChEBI" id="CHEBI:58296"/>
        <dbReference type="EC" id="2.5.1.3"/>
    </reaction>
</comment>
<dbReference type="SUPFAM" id="SSF51391">
    <property type="entry name" value="Thiamin phosphate synthase"/>
    <property type="match status" value="1"/>
</dbReference>
<feature type="binding site" evidence="9">
    <location>
        <position position="65"/>
    </location>
    <ligand>
        <name>4-amino-2-methyl-5-(diphosphooxymethyl)pyrimidine</name>
        <dbReference type="ChEBI" id="CHEBI:57841"/>
    </ligand>
</feature>
<evidence type="ECO:0000256" key="9">
    <source>
        <dbReference type="HAMAP-Rule" id="MF_00097"/>
    </source>
</evidence>
<comment type="function">
    <text evidence="9">Condenses 4-methyl-5-(beta-hydroxyethyl)thiazole monophosphate (THZ-P) and 2-methyl-4-amino-5-hydroxymethyl pyrimidine pyrophosphate (HMP-PP) to form thiamine monophosphate (TMP).</text>
</comment>
<keyword evidence="4 9" id="KW-0460">Magnesium</keyword>
<comment type="caution">
    <text evidence="13">The sequence shown here is derived from an EMBL/GenBank/DDBJ whole genome shotgun (WGS) entry which is preliminary data.</text>
</comment>
<keyword evidence="2 9" id="KW-0808">Transferase</keyword>
<dbReference type="GO" id="GO:0009228">
    <property type="term" value="P:thiamine biosynthetic process"/>
    <property type="evidence" value="ECO:0007669"/>
    <property type="project" value="UniProtKB-KW"/>
</dbReference>
<evidence type="ECO:0000256" key="4">
    <source>
        <dbReference type="ARBA" id="ARBA00022842"/>
    </source>
</evidence>
<dbReference type="NCBIfam" id="TIGR00693">
    <property type="entry name" value="thiE"/>
    <property type="match status" value="1"/>
</dbReference>
<feature type="binding site" evidence="9">
    <location>
        <begin position="181"/>
        <end position="182"/>
    </location>
    <ligand>
        <name>2-[(2R,5Z)-2-carboxy-4-methylthiazol-5(2H)-ylidene]ethyl phosphate</name>
        <dbReference type="ChEBI" id="CHEBI:62899"/>
    </ligand>
</feature>
<dbReference type="EC" id="2.5.1.3" evidence="9"/>
<comment type="catalytic activity">
    <reaction evidence="8 9 10">
        <text>2-[(2R,5Z)-2-carboxy-4-methylthiazol-5(2H)-ylidene]ethyl phosphate + 4-amino-2-methyl-5-(diphosphooxymethyl)pyrimidine + 2 H(+) = thiamine phosphate + CO2 + diphosphate</text>
        <dbReference type="Rhea" id="RHEA:47844"/>
        <dbReference type="ChEBI" id="CHEBI:15378"/>
        <dbReference type="ChEBI" id="CHEBI:16526"/>
        <dbReference type="ChEBI" id="CHEBI:33019"/>
        <dbReference type="ChEBI" id="CHEBI:37575"/>
        <dbReference type="ChEBI" id="CHEBI:57841"/>
        <dbReference type="ChEBI" id="CHEBI:62899"/>
        <dbReference type="EC" id="2.5.1.3"/>
    </reaction>
</comment>
<feature type="binding site" evidence="9">
    <location>
        <position position="104"/>
    </location>
    <ligand>
        <name>4-amino-2-methyl-5-(diphosphooxymethyl)pyrimidine</name>
        <dbReference type="ChEBI" id="CHEBI:57841"/>
    </ligand>
</feature>
<dbReference type="CDD" id="cd00564">
    <property type="entry name" value="TMP_TenI"/>
    <property type="match status" value="1"/>
</dbReference>
<proteinExistence type="inferred from homology"/>
<organism evidence="13 14">
    <name type="scientific">Candidatus Iainarchaeum sp</name>
    <dbReference type="NCBI Taxonomy" id="3101447"/>
    <lineage>
        <taxon>Archaea</taxon>
        <taxon>Candidatus Iainarchaeota</taxon>
        <taxon>Candidatus Iainarchaeia</taxon>
        <taxon>Candidatus Iainarchaeales</taxon>
        <taxon>Candidatus Iainarchaeaceae</taxon>
        <taxon>Candidatus Iainarchaeum</taxon>
    </lineage>
</organism>
<gene>
    <name evidence="9 13" type="primary">thiE</name>
    <name evidence="13" type="ORF">CL943_02105</name>
</gene>
<dbReference type="UniPathway" id="UPA00060">
    <property type="reaction ID" value="UER00141"/>
</dbReference>
<dbReference type="InterPro" id="IPR022998">
    <property type="entry name" value="ThiamineP_synth_TenI"/>
</dbReference>
<dbReference type="PANTHER" id="PTHR20857:SF23">
    <property type="entry name" value="THIAMINE BIOSYNTHETIC BIFUNCTIONAL ENZYME"/>
    <property type="match status" value="1"/>
</dbReference>
<evidence type="ECO:0000259" key="12">
    <source>
        <dbReference type="Pfam" id="PF02581"/>
    </source>
</evidence>
<dbReference type="Proteomes" id="UP000226592">
    <property type="component" value="Unassembled WGS sequence"/>
</dbReference>
<dbReference type="HAMAP" id="MF_00097">
    <property type="entry name" value="TMP_synthase"/>
    <property type="match status" value="1"/>
</dbReference>
<dbReference type="InterPro" id="IPR013785">
    <property type="entry name" value="Aldolase_TIM"/>
</dbReference>
<dbReference type="InterPro" id="IPR034291">
    <property type="entry name" value="TMP_synthase"/>
</dbReference>
<dbReference type="GO" id="GO:0004789">
    <property type="term" value="F:thiamine-phosphate diphosphorylase activity"/>
    <property type="evidence" value="ECO:0007669"/>
    <property type="project" value="UniProtKB-UniRule"/>
</dbReference>
<feature type="binding site" evidence="9">
    <location>
        <begin position="33"/>
        <end position="37"/>
    </location>
    <ligand>
        <name>4-amino-2-methyl-5-(diphosphooxymethyl)pyrimidine</name>
        <dbReference type="ChEBI" id="CHEBI:57841"/>
    </ligand>
</feature>
<comment type="caution">
    <text evidence="9">Lacks conserved residue(s) required for the propagation of feature annotation.</text>
</comment>
<dbReference type="Gene3D" id="3.20.20.70">
    <property type="entry name" value="Aldolase class I"/>
    <property type="match status" value="1"/>
</dbReference>
<evidence type="ECO:0000256" key="2">
    <source>
        <dbReference type="ARBA" id="ARBA00022679"/>
    </source>
</evidence>